<dbReference type="Gene3D" id="2.60.40.4100">
    <property type="entry name" value="Zona pellucida, ZP-C domain"/>
    <property type="match status" value="1"/>
</dbReference>
<feature type="transmembrane region" description="Helical" evidence="2">
    <location>
        <begin position="1315"/>
        <end position="1338"/>
    </location>
</feature>
<feature type="region of interest" description="Disordered" evidence="1">
    <location>
        <begin position="158"/>
        <end position="1002"/>
    </location>
</feature>
<dbReference type="InterPro" id="IPR042235">
    <property type="entry name" value="ZP-C_dom"/>
</dbReference>
<feature type="compositionally biased region" description="Polar residues" evidence="1">
    <location>
        <begin position="294"/>
        <end position="307"/>
    </location>
</feature>
<sequence length="1347" mass="133828">MHYLTFSVVVLMTCHIISEAYTVNYRPLDRRDTNADQMVHNILQWVQNVYAQNSRRVRQGTLREYLPPANTEKPRPFQTGYPPSGFSPEPPFPFPTSPVTGGVILPTSLSPIGIDGGAVIQTDSPLGGGGLPGYPSIHPQVPFYTGGPDILHQLPGAFPTHPSTGADEGVTLDSLQPGQFPSQQPGINEVTSGPLGPEAGHIPTDQPQPGIGGIAPGGPTGSQPDISIHPELPSGQPVSPGEVPVLTQDRFGPADSEGPSSGGAPGQQGTTGSEGTPGTGGAPAAESTPGQPGAPSSQGFPGITGTTGLPGAPGSEGSLAGAPGSEGTPGIPGAPGFPGAPGTGGLPSSPGSGLTPDFPNAPGSGVQGVPGAPDTGSTPSHPGAPGTEGLQPGAPGSEGSSGLPGAPGSELTPGSEGSHPVAPGSEGTSGIPGAPGSEGSQPGSAGSEGSSGLPGAPGSALTPGLEGSHPGVPGSEGGSGIPGAPGSEGSQPVAPGSEGTQSGSPDSEGSSGLPGAPGSEGLHPGAPGSEGASGIPGAPGSEGSSGLPGAPGSTFTPDSEETHPGAPGSEGGLGIPGAIGSEVTPGSEGSQPGAPDSEGISGAPKAPGSELTPGSQGLHPGSPGSEGGSGTPEGPGSELAPGFPGAPGSEAFPDTDSGDSPSSGGSPSSPGAPGLELAPRLPEIPSLEGSPGVSGTPGTEGFPSVTGTSDSELTPGSEGSHPGAPGSETASGVPGAPGSESTPGAPTSEGSPGLESTAGSPAGPGSEGSSDLPGAPGTEGIPNVSGSPDQPTGPSSGVFPDISGAPGLEGSPDDSEKPSSGKPDSEGESGIPGSPGSEGASDTTGKPGLGGTVDATGTPGSEGAADKPEAPGSDASTGGPKGPGSEGEAGTPEAPGSQGQEGTPGAPESEETPESEIPLPGASPPGIGGDFNPDEVPESELRPIIPTERAPVPSVTTLAPESGTVFETRLGDTETIAPPTGQDNVIPGKSQGDDDDDSKHPPHIHSLDVVCGKEMMTITIEFNREFNGIIYSKGHYNNPECRYVQMNSGETKYTFMVNLNMCGTEFINALDTQNQSYLENVLVLQNEAGIQEEWDTVRSVRCLWEGNLKEKLSVAFTIGMLTQEIVTFSGDTAMAKLDVVLGRGPFGEPANGLVKIGEQMTLVVSVSGDTGFDVQVKECKAIDTVSKASVALTDDDGCVLKPKLFGAFQKTRETRSTGASIIAYAYFNAFKFPDEMDLTIECNVELCKANCDMCTKSQKLEPLKRRRRNAPNNETLSEGTLMGRRLRVILPEDVNERTILELTAKDHICMSTQSFLFGSAALISLALVSTIFSIFIWLKRRTKPYMQ</sequence>
<feature type="compositionally biased region" description="Gly residues" evidence="1">
    <location>
        <begin position="474"/>
        <end position="483"/>
    </location>
</feature>
<protein>
    <recommendedName>
        <fullName evidence="4">ZP domain-containing protein</fullName>
    </recommendedName>
</protein>
<feature type="compositionally biased region" description="Low complexity" evidence="1">
    <location>
        <begin position="432"/>
        <end position="461"/>
    </location>
</feature>
<dbReference type="PANTHER" id="PTHR46560">
    <property type="entry name" value="CYPHER, ISOFORM B"/>
    <property type="match status" value="1"/>
</dbReference>
<dbReference type="InterPro" id="IPR056953">
    <property type="entry name" value="CUT_N"/>
</dbReference>
<comment type="caution">
    <text evidence="5">The sequence shown here is derived from an EMBL/GenBank/DDBJ whole genome shotgun (WGS) entry which is preliminary data.</text>
</comment>
<dbReference type="PROSITE" id="PS51034">
    <property type="entry name" value="ZP_2"/>
    <property type="match status" value="1"/>
</dbReference>
<feature type="compositionally biased region" description="Low complexity" evidence="1">
    <location>
        <begin position="654"/>
        <end position="674"/>
    </location>
</feature>
<feature type="compositionally biased region" description="Gly residues" evidence="1">
    <location>
        <begin position="568"/>
        <end position="577"/>
    </location>
</feature>
<dbReference type="SMART" id="SM00241">
    <property type="entry name" value="ZP"/>
    <property type="match status" value="1"/>
</dbReference>
<name>A0A834IPV5_RHYFE</name>
<dbReference type="InterPro" id="IPR001507">
    <property type="entry name" value="ZP_dom"/>
</dbReference>
<keyword evidence="3" id="KW-0732">Signal</keyword>
<feature type="compositionally biased region" description="Polar residues" evidence="1">
    <location>
        <begin position="173"/>
        <end position="191"/>
    </location>
</feature>
<feature type="compositionally biased region" description="Gly residues" evidence="1">
    <location>
        <begin position="210"/>
        <end position="220"/>
    </location>
</feature>
<feature type="signal peptide" evidence="3">
    <location>
        <begin position="1"/>
        <end position="20"/>
    </location>
</feature>
<evidence type="ECO:0000256" key="3">
    <source>
        <dbReference type="SAM" id="SignalP"/>
    </source>
</evidence>
<dbReference type="OrthoDB" id="10068552at2759"/>
<feature type="domain" description="ZP" evidence="4">
    <location>
        <begin position="1010"/>
        <end position="1261"/>
    </location>
</feature>
<dbReference type="Gene3D" id="2.60.40.3210">
    <property type="entry name" value="Zona pellucida, ZP-N domain"/>
    <property type="match status" value="1"/>
</dbReference>
<feature type="compositionally biased region" description="Polar residues" evidence="1">
    <location>
        <begin position="784"/>
        <end position="795"/>
    </location>
</feature>
<evidence type="ECO:0000313" key="5">
    <source>
        <dbReference type="EMBL" id="KAF7281543.1"/>
    </source>
</evidence>
<feature type="region of interest" description="Disordered" evidence="1">
    <location>
        <begin position="66"/>
        <end position="97"/>
    </location>
</feature>
<feature type="compositionally biased region" description="Polar residues" evidence="1">
    <location>
        <begin position="705"/>
        <end position="714"/>
    </location>
</feature>
<feature type="compositionally biased region" description="Basic and acidic residues" evidence="1">
    <location>
        <begin position="814"/>
        <end position="825"/>
    </location>
</feature>
<keyword evidence="2" id="KW-0472">Membrane</keyword>
<accession>A0A834IPV5</accession>
<keyword evidence="2" id="KW-1133">Transmembrane helix</keyword>
<feature type="compositionally biased region" description="Low complexity" evidence="1">
    <location>
        <begin position="346"/>
        <end position="356"/>
    </location>
</feature>
<evidence type="ECO:0000259" key="4">
    <source>
        <dbReference type="PROSITE" id="PS51034"/>
    </source>
</evidence>
<dbReference type="Pfam" id="PF25057">
    <property type="entry name" value="CUT_N"/>
    <property type="match status" value="1"/>
</dbReference>
<feature type="chain" id="PRO_5032627497" description="ZP domain-containing protein" evidence="3">
    <location>
        <begin position="21"/>
        <end position="1347"/>
    </location>
</feature>
<dbReference type="Proteomes" id="UP000625711">
    <property type="component" value="Unassembled WGS sequence"/>
</dbReference>
<reference evidence="5" key="1">
    <citation type="submission" date="2020-08" db="EMBL/GenBank/DDBJ databases">
        <title>Genome sequencing and assembly of the red palm weevil Rhynchophorus ferrugineus.</title>
        <authorList>
            <person name="Dias G.B."/>
            <person name="Bergman C.M."/>
            <person name="Manee M."/>
        </authorList>
    </citation>
    <scope>NUCLEOTIDE SEQUENCE</scope>
    <source>
        <strain evidence="5">AA-2017</strain>
        <tissue evidence="5">Whole larva</tissue>
    </source>
</reference>
<evidence type="ECO:0000313" key="6">
    <source>
        <dbReference type="Proteomes" id="UP000625711"/>
    </source>
</evidence>
<proteinExistence type="predicted"/>
<feature type="compositionally biased region" description="Low complexity" evidence="1">
    <location>
        <begin position="828"/>
        <end position="841"/>
    </location>
</feature>
<dbReference type="PANTHER" id="PTHR46560:SF4">
    <property type="entry name" value="DUSKY"/>
    <property type="match status" value="1"/>
</dbReference>
<keyword evidence="6" id="KW-1185">Reference proteome</keyword>
<evidence type="ECO:0000256" key="1">
    <source>
        <dbReference type="SAM" id="MobiDB-lite"/>
    </source>
</evidence>
<feature type="compositionally biased region" description="Low complexity" evidence="1">
    <location>
        <begin position="755"/>
        <end position="770"/>
    </location>
</feature>
<feature type="compositionally biased region" description="Gly residues" evidence="1">
    <location>
        <begin position="624"/>
        <end position="633"/>
    </location>
</feature>
<dbReference type="EMBL" id="JAACXV010000237">
    <property type="protein sequence ID" value="KAF7281543.1"/>
    <property type="molecule type" value="Genomic_DNA"/>
</dbReference>
<feature type="compositionally biased region" description="Polar residues" evidence="1">
    <location>
        <begin position="498"/>
        <end position="510"/>
    </location>
</feature>
<evidence type="ECO:0000256" key="2">
    <source>
        <dbReference type="SAM" id="Phobius"/>
    </source>
</evidence>
<organism evidence="5 6">
    <name type="scientific">Rhynchophorus ferrugineus</name>
    <name type="common">Red palm weevil</name>
    <name type="synonym">Curculio ferrugineus</name>
    <dbReference type="NCBI Taxonomy" id="354439"/>
    <lineage>
        <taxon>Eukaryota</taxon>
        <taxon>Metazoa</taxon>
        <taxon>Ecdysozoa</taxon>
        <taxon>Arthropoda</taxon>
        <taxon>Hexapoda</taxon>
        <taxon>Insecta</taxon>
        <taxon>Pterygota</taxon>
        <taxon>Neoptera</taxon>
        <taxon>Endopterygota</taxon>
        <taxon>Coleoptera</taxon>
        <taxon>Polyphaga</taxon>
        <taxon>Cucujiformia</taxon>
        <taxon>Curculionidae</taxon>
        <taxon>Dryophthorinae</taxon>
        <taxon>Rhynchophorus</taxon>
    </lineage>
</organism>
<gene>
    <name evidence="5" type="ORF">GWI33_004578</name>
</gene>
<keyword evidence="2" id="KW-0812">Transmembrane</keyword>
<feature type="compositionally biased region" description="Polar residues" evidence="1">
    <location>
        <begin position="739"/>
        <end position="750"/>
    </location>
</feature>